<dbReference type="OrthoDB" id="129638at2759"/>
<comment type="caution">
    <text evidence="2">The sequence shown here is derived from an EMBL/GenBank/DDBJ whole genome shotgun (WGS) entry which is preliminary data.</text>
</comment>
<feature type="region of interest" description="Disordered" evidence="1">
    <location>
        <begin position="58"/>
        <end position="143"/>
    </location>
</feature>
<dbReference type="Proteomes" id="UP001165121">
    <property type="component" value="Unassembled WGS sequence"/>
</dbReference>
<keyword evidence="3" id="KW-1185">Reference proteome</keyword>
<evidence type="ECO:0000313" key="3">
    <source>
        <dbReference type="Proteomes" id="UP001165121"/>
    </source>
</evidence>
<accession>A0A9W6Y692</accession>
<proteinExistence type="predicted"/>
<evidence type="ECO:0000313" key="2">
    <source>
        <dbReference type="EMBL" id="GMF54672.1"/>
    </source>
</evidence>
<dbReference type="AlphaFoldDB" id="A0A9W6Y692"/>
<protein>
    <submittedName>
        <fullName evidence="2">Unnamed protein product</fullName>
    </submittedName>
</protein>
<gene>
    <name evidence="2" type="ORF">Pfra01_002285700</name>
</gene>
<dbReference type="EMBL" id="BSXT01003566">
    <property type="protein sequence ID" value="GMF54672.1"/>
    <property type="molecule type" value="Genomic_DNA"/>
</dbReference>
<name>A0A9W6Y692_9STRA</name>
<organism evidence="2 3">
    <name type="scientific">Phytophthora fragariaefolia</name>
    <dbReference type="NCBI Taxonomy" id="1490495"/>
    <lineage>
        <taxon>Eukaryota</taxon>
        <taxon>Sar</taxon>
        <taxon>Stramenopiles</taxon>
        <taxon>Oomycota</taxon>
        <taxon>Peronosporomycetes</taxon>
        <taxon>Peronosporales</taxon>
        <taxon>Peronosporaceae</taxon>
        <taxon>Phytophthora</taxon>
    </lineage>
</organism>
<reference evidence="2" key="1">
    <citation type="submission" date="2023-04" db="EMBL/GenBank/DDBJ databases">
        <title>Phytophthora fragariaefolia NBRC 109709.</title>
        <authorList>
            <person name="Ichikawa N."/>
            <person name="Sato H."/>
            <person name="Tonouchi N."/>
        </authorList>
    </citation>
    <scope>NUCLEOTIDE SEQUENCE</scope>
    <source>
        <strain evidence="2">NBRC 109709</strain>
    </source>
</reference>
<evidence type="ECO:0000256" key="1">
    <source>
        <dbReference type="SAM" id="MobiDB-lite"/>
    </source>
</evidence>
<feature type="compositionally biased region" description="Polar residues" evidence="1">
    <location>
        <begin position="94"/>
        <end position="111"/>
    </location>
</feature>
<sequence length="165" mass="17728">MQDRDALAQDREVVVSDYLRLQEQYSNAYRRMWAIAAAMGQDVLLPAPSSFTTYSQASAATAGRAHKSQRTDVTSSAPRDVLDLRPRSPARKNCPSSDSTQIDDSMSSASDDGNRNAGDATAEVDRPPEASKGPDTSPSSDSDDKFRLAIFLLAVRVTLTGGSSL</sequence>